<keyword evidence="7 11" id="KW-0479">Metal-binding</keyword>
<comment type="subcellular location">
    <subcellularLocation>
        <location evidence="3">Cytoplasm</location>
    </subcellularLocation>
</comment>
<evidence type="ECO:0000256" key="4">
    <source>
        <dbReference type="ARBA" id="ARBA00005152"/>
    </source>
</evidence>
<gene>
    <name evidence="13" type="ORF">NMOB1V02_LOCUS8576</name>
</gene>
<comment type="catalytic activity">
    <reaction evidence="10">
        <text>alpha-D-galactose 1-phosphate + H2O = D-galactose + phosphate</text>
        <dbReference type="Rhea" id="RHEA:29315"/>
        <dbReference type="ChEBI" id="CHEBI:4139"/>
        <dbReference type="ChEBI" id="CHEBI:15377"/>
        <dbReference type="ChEBI" id="CHEBI:43474"/>
        <dbReference type="ChEBI" id="CHEBI:58336"/>
        <dbReference type="EC" id="3.1.3.94"/>
    </reaction>
</comment>
<dbReference type="InterPro" id="IPR020552">
    <property type="entry name" value="Inositol_monoPase_Li-sen"/>
</dbReference>
<evidence type="ECO:0000256" key="8">
    <source>
        <dbReference type="ARBA" id="ARBA00022801"/>
    </source>
</evidence>
<dbReference type="FunFam" id="3.30.540.10:FF:000013">
    <property type="entry name" value="Inositol-1-monophosphatase"/>
    <property type="match status" value="1"/>
</dbReference>
<evidence type="ECO:0000256" key="7">
    <source>
        <dbReference type="ARBA" id="ARBA00022723"/>
    </source>
</evidence>
<dbReference type="FunFam" id="3.40.190.80:FF:000002">
    <property type="entry name" value="Inositol-1-monophosphatase"/>
    <property type="match status" value="1"/>
</dbReference>
<dbReference type="GO" id="GO:0005737">
    <property type="term" value="C:cytoplasm"/>
    <property type="evidence" value="ECO:0007669"/>
    <property type="project" value="UniProtKB-SubCell"/>
</dbReference>
<dbReference type="SUPFAM" id="SSF56655">
    <property type="entry name" value="Carbohydrate phosphatase"/>
    <property type="match status" value="1"/>
</dbReference>
<dbReference type="GO" id="GO:0007165">
    <property type="term" value="P:signal transduction"/>
    <property type="evidence" value="ECO:0007669"/>
    <property type="project" value="TreeGrafter"/>
</dbReference>
<dbReference type="OrthoDB" id="10254945at2759"/>
<feature type="binding site" evidence="11">
    <location>
        <position position="238"/>
    </location>
    <ligand>
        <name>Mg(2+)</name>
        <dbReference type="ChEBI" id="CHEBI:18420"/>
        <label>1</label>
        <note>catalytic</note>
    </ligand>
</feature>
<accession>A0A7R9BVM7</accession>
<dbReference type="PANTHER" id="PTHR20854">
    <property type="entry name" value="INOSITOL MONOPHOSPHATASE"/>
    <property type="match status" value="1"/>
</dbReference>
<feature type="binding site" evidence="11">
    <location>
        <position position="89"/>
    </location>
    <ligand>
        <name>Mg(2+)</name>
        <dbReference type="ChEBI" id="CHEBI:18420"/>
        <label>1</label>
        <note>catalytic</note>
    </ligand>
</feature>
<dbReference type="EC" id="3.1.3.25" evidence="12"/>
<feature type="binding site" evidence="11">
    <location>
        <position position="111"/>
    </location>
    <ligand>
        <name>Mg(2+)</name>
        <dbReference type="ChEBI" id="CHEBI:18420"/>
        <label>1</label>
        <note>catalytic</note>
    </ligand>
</feature>
<evidence type="ECO:0000256" key="5">
    <source>
        <dbReference type="ARBA" id="ARBA00009759"/>
    </source>
</evidence>
<evidence type="ECO:0000256" key="3">
    <source>
        <dbReference type="ARBA" id="ARBA00004496"/>
    </source>
</evidence>
<dbReference type="UniPathway" id="UPA00823">
    <property type="reaction ID" value="UER00788"/>
</dbReference>
<evidence type="ECO:0000256" key="12">
    <source>
        <dbReference type="RuleBase" id="RU364068"/>
    </source>
</evidence>
<dbReference type="InterPro" id="IPR033942">
    <property type="entry name" value="IMPase"/>
</dbReference>
<name>A0A7R9BVM7_9CRUS</name>
<dbReference type="PRINTS" id="PR00378">
    <property type="entry name" value="LIIMPHPHTASE"/>
</dbReference>
<dbReference type="Proteomes" id="UP000678499">
    <property type="component" value="Unassembled WGS sequence"/>
</dbReference>
<evidence type="ECO:0000256" key="2">
    <source>
        <dbReference type="ARBA" id="ARBA00001946"/>
    </source>
</evidence>
<evidence type="ECO:0000313" key="14">
    <source>
        <dbReference type="Proteomes" id="UP000678499"/>
    </source>
</evidence>
<evidence type="ECO:0000256" key="6">
    <source>
        <dbReference type="ARBA" id="ARBA00022490"/>
    </source>
</evidence>
<dbReference type="InterPro" id="IPR020583">
    <property type="entry name" value="Inositol_monoP_metal-BS"/>
</dbReference>
<feature type="binding site" evidence="11">
    <location>
        <position position="112"/>
    </location>
    <ligand>
        <name>Mg(2+)</name>
        <dbReference type="ChEBI" id="CHEBI:18420"/>
        <label>1</label>
        <note>catalytic</note>
    </ligand>
</feature>
<dbReference type="GO" id="GO:0046872">
    <property type="term" value="F:metal ion binding"/>
    <property type="evidence" value="ECO:0007669"/>
    <property type="project" value="UniProtKB-KW"/>
</dbReference>
<keyword evidence="9 11" id="KW-0460">Magnesium</keyword>
<sequence length="292" mass="31650">MASSSNITQVLETGSKKMSVGDYDEIYKFSCDLVKRVGAEIVAASRVREKLYETKSSAIDFVTETDGRVEKLLMDAIAKRYPDHVLIGEESAVEGKHQELTDAPTWIVDPIDGTMNFVHSFPCSAISLALWANKTAEVGLVYNPTENKLYSARRGGGAFLNGDPIHVSGTKELSQALVMFEVGTSRDPAKLRCVASNFAALHPRIHGFRSLGSAALDMCMVAQGGADAYYEYGLHSWDMAAGVLIVREAGGYVCDTTGADFDLLSRRVLCAANSELASQMSPMLAHVDLPRD</sequence>
<dbReference type="PRINTS" id="PR00377">
    <property type="entry name" value="IMPHPHTASES"/>
</dbReference>
<dbReference type="Pfam" id="PF00459">
    <property type="entry name" value="Inositol_P"/>
    <property type="match status" value="1"/>
</dbReference>
<protein>
    <recommendedName>
        <fullName evidence="12">Inositol-1-monophosphatase</fullName>
        <ecNumber evidence="12">3.1.3.25</ecNumber>
    </recommendedName>
</protein>
<evidence type="ECO:0000256" key="9">
    <source>
        <dbReference type="ARBA" id="ARBA00022842"/>
    </source>
</evidence>
<dbReference type="PANTHER" id="PTHR20854:SF4">
    <property type="entry name" value="INOSITOL-1-MONOPHOSPHATASE-RELATED"/>
    <property type="match status" value="1"/>
</dbReference>
<comment type="cofactor">
    <cofactor evidence="2 11 12">
        <name>Mg(2+)</name>
        <dbReference type="ChEBI" id="CHEBI:18420"/>
    </cofactor>
</comment>
<keyword evidence="14" id="KW-1185">Reference proteome</keyword>
<dbReference type="Gene3D" id="3.40.190.80">
    <property type="match status" value="1"/>
</dbReference>
<keyword evidence="8 12" id="KW-0378">Hydrolase</keyword>
<dbReference type="GO" id="GO:0008934">
    <property type="term" value="F:inositol monophosphate 1-phosphatase activity"/>
    <property type="evidence" value="ECO:0007669"/>
    <property type="project" value="InterPro"/>
</dbReference>
<dbReference type="Gene3D" id="3.30.540.10">
    <property type="entry name" value="Fructose-1,6-Bisphosphatase, subunit A, domain 1"/>
    <property type="match status" value="1"/>
</dbReference>
<keyword evidence="6" id="KW-0963">Cytoplasm</keyword>
<dbReference type="EMBL" id="CAJPEX010002486">
    <property type="protein sequence ID" value="CAG0921072.1"/>
    <property type="molecule type" value="Genomic_DNA"/>
</dbReference>
<comment type="pathway">
    <text evidence="4 12">Polyol metabolism; myo-inositol biosynthesis; myo-inositol from D-glucose 6-phosphate: step 2/2.</text>
</comment>
<feature type="binding site" evidence="11">
    <location>
        <position position="109"/>
    </location>
    <ligand>
        <name>Mg(2+)</name>
        <dbReference type="ChEBI" id="CHEBI:18420"/>
        <label>1</label>
        <note>catalytic</note>
    </ligand>
</feature>
<evidence type="ECO:0000256" key="11">
    <source>
        <dbReference type="PIRSR" id="PIRSR600760-2"/>
    </source>
</evidence>
<dbReference type="CDD" id="cd01639">
    <property type="entry name" value="IMPase"/>
    <property type="match status" value="1"/>
</dbReference>
<dbReference type="InterPro" id="IPR000760">
    <property type="entry name" value="Inositol_monophosphatase-like"/>
</dbReference>
<evidence type="ECO:0000256" key="1">
    <source>
        <dbReference type="ARBA" id="ARBA00001033"/>
    </source>
</evidence>
<comment type="catalytic activity">
    <reaction evidence="1 12">
        <text>a myo-inositol phosphate + H2O = myo-inositol + phosphate</text>
        <dbReference type="Rhea" id="RHEA:24056"/>
        <dbReference type="ChEBI" id="CHEBI:15377"/>
        <dbReference type="ChEBI" id="CHEBI:17268"/>
        <dbReference type="ChEBI" id="CHEBI:43474"/>
        <dbReference type="ChEBI" id="CHEBI:84139"/>
        <dbReference type="EC" id="3.1.3.25"/>
    </reaction>
</comment>
<evidence type="ECO:0000256" key="10">
    <source>
        <dbReference type="ARBA" id="ARBA00035990"/>
    </source>
</evidence>
<reference evidence="13" key="1">
    <citation type="submission" date="2020-11" db="EMBL/GenBank/DDBJ databases">
        <authorList>
            <person name="Tran Van P."/>
        </authorList>
    </citation>
    <scope>NUCLEOTIDE SEQUENCE</scope>
</reference>
<dbReference type="InterPro" id="IPR020550">
    <property type="entry name" value="Inositol_monophosphatase_CS"/>
</dbReference>
<evidence type="ECO:0000313" key="13">
    <source>
        <dbReference type="EMBL" id="CAD7280920.1"/>
    </source>
</evidence>
<dbReference type="GO" id="GO:0006021">
    <property type="term" value="P:inositol biosynthetic process"/>
    <property type="evidence" value="ECO:0007669"/>
    <property type="project" value="UniProtKB-UniPathway"/>
</dbReference>
<dbReference type="PROSITE" id="PS00630">
    <property type="entry name" value="IMP_2"/>
    <property type="match status" value="1"/>
</dbReference>
<dbReference type="GO" id="GO:0046854">
    <property type="term" value="P:phosphatidylinositol phosphate biosynthetic process"/>
    <property type="evidence" value="ECO:0007669"/>
    <property type="project" value="InterPro"/>
</dbReference>
<organism evidence="13">
    <name type="scientific">Notodromas monacha</name>
    <dbReference type="NCBI Taxonomy" id="399045"/>
    <lineage>
        <taxon>Eukaryota</taxon>
        <taxon>Metazoa</taxon>
        <taxon>Ecdysozoa</taxon>
        <taxon>Arthropoda</taxon>
        <taxon>Crustacea</taxon>
        <taxon>Oligostraca</taxon>
        <taxon>Ostracoda</taxon>
        <taxon>Podocopa</taxon>
        <taxon>Podocopida</taxon>
        <taxon>Cypridocopina</taxon>
        <taxon>Cypridoidea</taxon>
        <taxon>Cyprididae</taxon>
        <taxon>Notodromas</taxon>
    </lineage>
</organism>
<dbReference type="EMBL" id="OA884523">
    <property type="protein sequence ID" value="CAD7280920.1"/>
    <property type="molecule type" value="Genomic_DNA"/>
</dbReference>
<comment type="similarity">
    <text evidence="5 12">Belongs to the inositol monophosphatase superfamily.</text>
</comment>
<dbReference type="AlphaFoldDB" id="A0A7R9BVM7"/>
<proteinExistence type="inferred from homology"/>
<dbReference type="PROSITE" id="PS00629">
    <property type="entry name" value="IMP_1"/>
    <property type="match status" value="1"/>
</dbReference>